<comment type="function">
    <text evidence="1">May be involved in recombinational repair of damaged DNA.</text>
</comment>
<keyword evidence="5" id="KW-0227">DNA damage</keyword>
<dbReference type="Gene3D" id="3.40.50.300">
    <property type="entry name" value="P-loop containing nucleotide triphosphate hydrolases"/>
    <property type="match status" value="1"/>
</dbReference>
<organism evidence="9">
    <name type="scientific">Neisseria gonorrhoeae</name>
    <dbReference type="NCBI Taxonomy" id="485"/>
    <lineage>
        <taxon>Bacteria</taxon>
        <taxon>Pseudomonadati</taxon>
        <taxon>Pseudomonadota</taxon>
        <taxon>Betaproteobacteria</taxon>
        <taxon>Neisseriales</taxon>
        <taxon>Neisseriaceae</taxon>
        <taxon>Neisseria</taxon>
    </lineage>
</organism>
<dbReference type="GO" id="GO:0006281">
    <property type="term" value="P:DNA repair"/>
    <property type="evidence" value="ECO:0007669"/>
    <property type="project" value="UniProtKB-KW"/>
</dbReference>
<dbReference type="GO" id="GO:0043590">
    <property type="term" value="C:bacterial nucleoid"/>
    <property type="evidence" value="ECO:0007669"/>
    <property type="project" value="TreeGrafter"/>
</dbReference>
<keyword evidence="4" id="KW-0547">Nucleotide-binding</keyword>
<keyword evidence="6" id="KW-0067">ATP-binding</keyword>
<evidence type="ECO:0000256" key="8">
    <source>
        <dbReference type="ARBA" id="ARBA00033408"/>
    </source>
</evidence>
<dbReference type="InterPro" id="IPR004604">
    <property type="entry name" value="DNA_recomb/repair_RecN"/>
</dbReference>
<dbReference type="GO" id="GO:0006310">
    <property type="term" value="P:DNA recombination"/>
    <property type="evidence" value="ECO:0007669"/>
    <property type="project" value="InterPro"/>
</dbReference>
<evidence type="ECO:0000256" key="5">
    <source>
        <dbReference type="ARBA" id="ARBA00022763"/>
    </source>
</evidence>
<dbReference type="EMBL" id="UGRI01000001">
    <property type="protein sequence ID" value="SUA24389.1"/>
    <property type="molecule type" value="Genomic_DNA"/>
</dbReference>
<name>A0A378VZ13_NEIGO</name>
<reference evidence="9" key="1">
    <citation type="submission" date="2018-06" db="EMBL/GenBank/DDBJ databases">
        <authorList>
            <consortium name="Pathogen Informatics"/>
            <person name="Doyle S."/>
        </authorList>
    </citation>
    <scope>NUCLEOTIDE SEQUENCE [LARGE SCALE GENOMIC DNA]</scope>
    <source>
        <strain evidence="9">NCTC11421</strain>
    </source>
</reference>
<evidence type="ECO:0000256" key="1">
    <source>
        <dbReference type="ARBA" id="ARBA00003618"/>
    </source>
</evidence>
<accession>A0A378VZ13</accession>
<evidence type="ECO:0000256" key="4">
    <source>
        <dbReference type="ARBA" id="ARBA00022741"/>
    </source>
</evidence>
<protein>
    <recommendedName>
        <fullName evidence="3">DNA repair protein RecN</fullName>
    </recommendedName>
    <alternativeName>
        <fullName evidence="8">Recombination protein N</fullName>
    </alternativeName>
</protein>
<dbReference type="InterPro" id="IPR027417">
    <property type="entry name" value="P-loop_NTPase"/>
</dbReference>
<dbReference type="GO" id="GO:0009432">
    <property type="term" value="P:SOS response"/>
    <property type="evidence" value="ECO:0007669"/>
    <property type="project" value="TreeGrafter"/>
</dbReference>
<evidence type="ECO:0000256" key="7">
    <source>
        <dbReference type="ARBA" id="ARBA00023204"/>
    </source>
</evidence>
<proteinExistence type="inferred from homology"/>
<keyword evidence="7" id="KW-0234">DNA repair</keyword>
<sequence>MLAVTHLPQVASCGENHWRVRKHSEGEQTVSEISILDEIQRIEEVARMLGGEVITDTTRQHAAELLQLALKIVYFKINQLQK</sequence>
<comment type="similarity">
    <text evidence="2">Belongs to the RecN family.</text>
</comment>
<evidence type="ECO:0000256" key="3">
    <source>
        <dbReference type="ARBA" id="ARBA00021315"/>
    </source>
</evidence>
<evidence type="ECO:0000256" key="2">
    <source>
        <dbReference type="ARBA" id="ARBA00009441"/>
    </source>
</evidence>
<dbReference type="PANTHER" id="PTHR11059:SF0">
    <property type="entry name" value="DNA REPAIR PROTEIN RECN"/>
    <property type="match status" value="1"/>
</dbReference>
<evidence type="ECO:0000256" key="6">
    <source>
        <dbReference type="ARBA" id="ARBA00022840"/>
    </source>
</evidence>
<gene>
    <name evidence="9" type="primary">recN_1</name>
    <name evidence="9" type="ORF">NCTC11421_02388</name>
</gene>
<dbReference type="PANTHER" id="PTHR11059">
    <property type="entry name" value="DNA REPAIR PROTEIN RECN"/>
    <property type="match status" value="1"/>
</dbReference>
<dbReference type="AlphaFoldDB" id="A0A378VZ13"/>
<evidence type="ECO:0000313" key="9">
    <source>
        <dbReference type="EMBL" id="SUA24389.1"/>
    </source>
</evidence>
<dbReference type="GO" id="GO:0005524">
    <property type="term" value="F:ATP binding"/>
    <property type="evidence" value="ECO:0007669"/>
    <property type="project" value="UniProtKB-KW"/>
</dbReference>